<evidence type="ECO:0000256" key="8">
    <source>
        <dbReference type="ARBA" id="ARBA00034617"/>
    </source>
</evidence>
<dbReference type="GO" id="GO:0030894">
    <property type="term" value="C:replisome"/>
    <property type="evidence" value="ECO:0007669"/>
    <property type="project" value="TreeGrafter"/>
</dbReference>
<evidence type="ECO:0000256" key="4">
    <source>
        <dbReference type="ARBA" id="ARBA00022806"/>
    </source>
</evidence>
<dbReference type="Proteomes" id="UP000597444">
    <property type="component" value="Unassembled WGS sequence"/>
</dbReference>
<dbReference type="InterPro" id="IPR001650">
    <property type="entry name" value="Helicase_C-like"/>
</dbReference>
<dbReference type="SMART" id="SM00490">
    <property type="entry name" value="HELICc"/>
    <property type="match status" value="1"/>
</dbReference>
<protein>
    <recommendedName>
        <fullName evidence="9">DNA 3'-5' helicase</fullName>
        <ecNumber evidence="9">5.6.2.4</ecNumber>
    </recommendedName>
</protein>
<keyword evidence="2" id="KW-0547">Nucleotide-binding</keyword>
<feature type="domain" description="Helicase C-terminal" evidence="11">
    <location>
        <begin position="213"/>
        <end position="371"/>
    </location>
</feature>
<keyword evidence="3" id="KW-0378">Hydrolase</keyword>
<dbReference type="EMBL" id="BNJK01000001">
    <property type="protein sequence ID" value="GHO92231.1"/>
    <property type="molecule type" value="Genomic_DNA"/>
</dbReference>
<evidence type="ECO:0000256" key="3">
    <source>
        <dbReference type="ARBA" id="ARBA00022801"/>
    </source>
</evidence>
<dbReference type="PANTHER" id="PTHR13710">
    <property type="entry name" value="DNA HELICASE RECQ FAMILY MEMBER"/>
    <property type="match status" value="1"/>
</dbReference>
<sequence>MVFEWQQYPPEKLLVERFRISGGFHNDQRTIIEQLVQGKRVLAIQRTGWGKSLCYQMASLYYPHLTIIFSPLKALMRDQCERCNTAYGIPSAIVSSEFSQGENEVTLERAASGKLKLLFIAPERLSNMLWQQYIPRMLVSMIVIDEAHCISTWGHDFRPDYRRIVTLLNAIPRQTPVLALTATANRRVEQDILQQMGAGVVVVRGTMLRSNLYLNVVYVQGEEEKLAYLGETLPHALGSGIVYTATKRDAEMVSAFLQHLGFVAEYYHAGRDEPTRLDIEQKFMQDQYKVICSTNALGMGIDKSNIRFVIHYQMPSSPIHYYQEMGRAGRDGKVSWCILLYDPADIAIQEHFIRAAKPEYSQYEHVLSLLQTTSEGLHEPEIMGRTGCSRKVVRNILAALIEQRFVVRGIERRYIALNRPGSPSFTEYDILYEKKLYELNAIQEYASCDGCFMEYLTTFLGDQPGYRCDECGRCRPEHFPSVMVSKRMQEQVIYFRDKHLLPH</sequence>
<proteinExistence type="inferred from homology"/>
<dbReference type="Pfam" id="PF00271">
    <property type="entry name" value="Helicase_C"/>
    <property type="match status" value="1"/>
</dbReference>
<evidence type="ECO:0000256" key="7">
    <source>
        <dbReference type="ARBA" id="ARBA00023235"/>
    </source>
</evidence>
<dbReference type="SMART" id="SM00487">
    <property type="entry name" value="DEXDc"/>
    <property type="match status" value="1"/>
</dbReference>
<dbReference type="AlphaFoldDB" id="A0A8J3IDB4"/>
<evidence type="ECO:0000256" key="2">
    <source>
        <dbReference type="ARBA" id="ARBA00022741"/>
    </source>
</evidence>
<dbReference type="CDD" id="cd17920">
    <property type="entry name" value="DEXHc_RecQ"/>
    <property type="match status" value="1"/>
</dbReference>
<dbReference type="GO" id="GO:0043138">
    <property type="term" value="F:3'-5' DNA helicase activity"/>
    <property type="evidence" value="ECO:0007669"/>
    <property type="project" value="UniProtKB-EC"/>
</dbReference>
<dbReference type="GO" id="GO:0005524">
    <property type="term" value="F:ATP binding"/>
    <property type="evidence" value="ECO:0007669"/>
    <property type="project" value="UniProtKB-KW"/>
</dbReference>
<accession>A0A8J3IDB4</accession>
<evidence type="ECO:0000259" key="11">
    <source>
        <dbReference type="PROSITE" id="PS51194"/>
    </source>
</evidence>
<dbReference type="InterPro" id="IPR014001">
    <property type="entry name" value="Helicase_ATP-bd"/>
</dbReference>
<keyword evidence="7" id="KW-0413">Isomerase</keyword>
<dbReference type="GO" id="GO:0009378">
    <property type="term" value="F:four-way junction helicase activity"/>
    <property type="evidence" value="ECO:0007669"/>
    <property type="project" value="TreeGrafter"/>
</dbReference>
<evidence type="ECO:0000256" key="6">
    <source>
        <dbReference type="ARBA" id="ARBA00023125"/>
    </source>
</evidence>
<evidence type="ECO:0000256" key="9">
    <source>
        <dbReference type="ARBA" id="ARBA00034808"/>
    </source>
</evidence>
<dbReference type="GO" id="GO:0005737">
    <property type="term" value="C:cytoplasm"/>
    <property type="evidence" value="ECO:0007669"/>
    <property type="project" value="TreeGrafter"/>
</dbReference>
<dbReference type="InterPro" id="IPR002464">
    <property type="entry name" value="DNA/RNA_helicase_DEAH_CS"/>
</dbReference>
<dbReference type="InterPro" id="IPR027417">
    <property type="entry name" value="P-loop_NTPase"/>
</dbReference>
<dbReference type="RefSeq" id="WP_220203078.1">
    <property type="nucleotide sequence ID" value="NZ_BNJK01000001.1"/>
</dbReference>
<name>A0A8J3IDB4_9CHLR</name>
<dbReference type="SUPFAM" id="SSF52540">
    <property type="entry name" value="P-loop containing nucleoside triphosphate hydrolases"/>
    <property type="match status" value="1"/>
</dbReference>
<evidence type="ECO:0000259" key="10">
    <source>
        <dbReference type="PROSITE" id="PS51192"/>
    </source>
</evidence>
<evidence type="ECO:0000256" key="5">
    <source>
        <dbReference type="ARBA" id="ARBA00022840"/>
    </source>
</evidence>
<dbReference type="EC" id="5.6.2.4" evidence="9"/>
<reference evidence="12" key="1">
    <citation type="submission" date="2020-10" db="EMBL/GenBank/DDBJ databases">
        <title>Taxonomic study of unclassified bacteria belonging to the class Ktedonobacteria.</title>
        <authorList>
            <person name="Yabe S."/>
            <person name="Wang C.M."/>
            <person name="Zheng Y."/>
            <person name="Sakai Y."/>
            <person name="Cavaletti L."/>
            <person name="Monciardini P."/>
            <person name="Donadio S."/>
        </authorList>
    </citation>
    <scope>NUCLEOTIDE SEQUENCE</scope>
    <source>
        <strain evidence="12">ID150040</strain>
    </source>
</reference>
<keyword evidence="6" id="KW-0238">DNA-binding</keyword>
<dbReference type="NCBIfam" id="TIGR00614">
    <property type="entry name" value="recQ_fam"/>
    <property type="match status" value="1"/>
</dbReference>
<evidence type="ECO:0000256" key="1">
    <source>
        <dbReference type="ARBA" id="ARBA00005446"/>
    </source>
</evidence>
<dbReference type="InterPro" id="IPR004589">
    <property type="entry name" value="DNA_helicase_ATP-dep_RecQ"/>
</dbReference>
<keyword evidence="5" id="KW-0067">ATP-binding</keyword>
<evidence type="ECO:0000313" key="13">
    <source>
        <dbReference type="Proteomes" id="UP000597444"/>
    </source>
</evidence>
<dbReference type="PROSITE" id="PS00690">
    <property type="entry name" value="DEAH_ATP_HELICASE"/>
    <property type="match status" value="1"/>
</dbReference>
<comment type="similarity">
    <text evidence="1">Belongs to the helicase family. RecQ subfamily.</text>
</comment>
<comment type="caution">
    <text evidence="12">The sequence shown here is derived from an EMBL/GenBank/DDBJ whole genome shotgun (WGS) entry which is preliminary data.</text>
</comment>
<dbReference type="GO" id="GO:0003677">
    <property type="term" value="F:DNA binding"/>
    <property type="evidence" value="ECO:0007669"/>
    <property type="project" value="UniProtKB-KW"/>
</dbReference>
<keyword evidence="4" id="KW-0347">Helicase</keyword>
<dbReference type="InterPro" id="IPR011545">
    <property type="entry name" value="DEAD/DEAH_box_helicase_dom"/>
</dbReference>
<dbReference type="PROSITE" id="PS51192">
    <property type="entry name" value="HELICASE_ATP_BIND_1"/>
    <property type="match status" value="1"/>
</dbReference>
<keyword evidence="13" id="KW-1185">Reference proteome</keyword>
<dbReference type="GO" id="GO:0043590">
    <property type="term" value="C:bacterial nucleoid"/>
    <property type="evidence" value="ECO:0007669"/>
    <property type="project" value="TreeGrafter"/>
</dbReference>
<dbReference type="PANTHER" id="PTHR13710:SF105">
    <property type="entry name" value="ATP-DEPENDENT DNA HELICASE Q1"/>
    <property type="match status" value="1"/>
</dbReference>
<comment type="catalytic activity">
    <reaction evidence="8">
        <text>Couples ATP hydrolysis with the unwinding of duplex DNA by translocating in the 3'-5' direction.</text>
        <dbReference type="EC" id="5.6.2.4"/>
    </reaction>
</comment>
<evidence type="ECO:0000313" key="12">
    <source>
        <dbReference type="EMBL" id="GHO92231.1"/>
    </source>
</evidence>
<dbReference type="GO" id="GO:0006281">
    <property type="term" value="P:DNA repair"/>
    <property type="evidence" value="ECO:0007669"/>
    <property type="project" value="TreeGrafter"/>
</dbReference>
<dbReference type="PROSITE" id="PS51194">
    <property type="entry name" value="HELICASE_CTER"/>
    <property type="match status" value="1"/>
</dbReference>
<dbReference type="GO" id="GO:0006310">
    <property type="term" value="P:DNA recombination"/>
    <property type="evidence" value="ECO:0007669"/>
    <property type="project" value="InterPro"/>
</dbReference>
<feature type="domain" description="Helicase ATP-binding" evidence="10">
    <location>
        <begin position="32"/>
        <end position="202"/>
    </location>
</feature>
<dbReference type="Gene3D" id="3.40.50.300">
    <property type="entry name" value="P-loop containing nucleotide triphosphate hydrolases"/>
    <property type="match status" value="2"/>
</dbReference>
<gene>
    <name evidence="12" type="ORF">KSF_022790</name>
</gene>
<organism evidence="12 13">
    <name type="scientific">Reticulibacter mediterranei</name>
    <dbReference type="NCBI Taxonomy" id="2778369"/>
    <lineage>
        <taxon>Bacteria</taxon>
        <taxon>Bacillati</taxon>
        <taxon>Chloroflexota</taxon>
        <taxon>Ktedonobacteria</taxon>
        <taxon>Ktedonobacterales</taxon>
        <taxon>Reticulibacteraceae</taxon>
        <taxon>Reticulibacter</taxon>
    </lineage>
</organism>
<dbReference type="GO" id="GO:0016787">
    <property type="term" value="F:hydrolase activity"/>
    <property type="evidence" value="ECO:0007669"/>
    <property type="project" value="UniProtKB-KW"/>
</dbReference>
<dbReference type="Pfam" id="PF00270">
    <property type="entry name" value="DEAD"/>
    <property type="match status" value="1"/>
</dbReference>